<name>A0ABU6VW50_9FABA</name>
<proteinExistence type="predicted"/>
<comment type="caution">
    <text evidence="1">The sequence shown here is derived from an EMBL/GenBank/DDBJ whole genome shotgun (WGS) entry which is preliminary data.</text>
</comment>
<protein>
    <submittedName>
        <fullName evidence="1">Uncharacterized protein</fullName>
    </submittedName>
</protein>
<evidence type="ECO:0000313" key="2">
    <source>
        <dbReference type="Proteomes" id="UP001341840"/>
    </source>
</evidence>
<organism evidence="1 2">
    <name type="scientific">Stylosanthes scabra</name>
    <dbReference type="NCBI Taxonomy" id="79078"/>
    <lineage>
        <taxon>Eukaryota</taxon>
        <taxon>Viridiplantae</taxon>
        <taxon>Streptophyta</taxon>
        <taxon>Embryophyta</taxon>
        <taxon>Tracheophyta</taxon>
        <taxon>Spermatophyta</taxon>
        <taxon>Magnoliopsida</taxon>
        <taxon>eudicotyledons</taxon>
        <taxon>Gunneridae</taxon>
        <taxon>Pentapetalae</taxon>
        <taxon>rosids</taxon>
        <taxon>fabids</taxon>
        <taxon>Fabales</taxon>
        <taxon>Fabaceae</taxon>
        <taxon>Papilionoideae</taxon>
        <taxon>50 kb inversion clade</taxon>
        <taxon>dalbergioids sensu lato</taxon>
        <taxon>Dalbergieae</taxon>
        <taxon>Pterocarpus clade</taxon>
        <taxon>Stylosanthes</taxon>
    </lineage>
</organism>
<sequence>MSLNSDNEERQANDVKEALDGRKTILYYRDGPEQIRRGMTKQESLSPFKQALVSHAYAYTPRICVQLIHLSQPFHLAQPPLLHTSLTPLRICVAPPHSTHFLSNTPMHMRTTLRICVEFTSKTQPHTTHPRLGVLAYA</sequence>
<evidence type="ECO:0000313" key="1">
    <source>
        <dbReference type="EMBL" id="MED6177769.1"/>
    </source>
</evidence>
<reference evidence="1 2" key="1">
    <citation type="journal article" date="2023" name="Plants (Basel)">
        <title>Bridging the Gap: Combining Genomics and Transcriptomics Approaches to Understand Stylosanthes scabra, an Orphan Legume from the Brazilian Caatinga.</title>
        <authorList>
            <person name="Ferreira-Neto J.R.C."/>
            <person name="da Silva M.D."/>
            <person name="Binneck E."/>
            <person name="de Melo N.F."/>
            <person name="da Silva R.H."/>
            <person name="de Melo A.L.T.M."/>
            <person name="Pandolfi V."/>
            <person name="Bustamante F.O."/>
            <person name="Brasileiro-Vidal A.C."/>
            <person name="Benko-Iseppon A.M."/>
        </authorList>
    </citation>
    <scope>NUCLEOTIDE SEQUENCE [LARGE SCALE GENOMIC DNA]</scope>
    <source>
        <tissue evidence="1">Leaves</tissue>
    </source>
</reference>
<dbReference type="EMBL" id="JASCZI010153965">
    <property type="protein sequence ID" value="MED6177769.1"/>
    <property type="molecule type" value="Genomic_DNA"/>
</dbReference>
<gene>
    <name evidence="1" type="ORF">PIB30_101208</name>
</gene>
<keyword evidence="2" id="KW-1185">Reference proteome</keyword>
<accession>A0ABU6VW50</accession>
<dbReference type="Proteomes" id="UP001341840">
    <property type="component" value="Unassembled WGS sequence"/>
</dbReference>